<evidence type="ECO:0000313" key="1">
    <source>
        <dbReference type="EMBL" id="PRY52311.1"/>
    </source>
</evidence>
<dbReference type="RefSeq" id="WP_106293350.1">
    <property type="nucleotide sequence ID" value="NZ_PVTH01000006.1"/>
</dbReference>
<gene>
    <name evidence="1" type="ORF">B0I27_10670</name>
</gene>
<protein>
    <recommendedName>
        <fullName evidence="3">Late embryogenesis abundant protein</fullName>
    </recommendedName>
</protein>
<organism evidence="1 2">
    <name type="scientific">Arcticibacter pallidicorallinus</name>
    <dbReference type="NCBI Taxonomy" id="1259464"/>
    <lineage>
        <taxon>Bacteria</taxon>
        <taxon>Pseudomonadati</taxon>
        <taxon>Bacteroidota</taxon>
        <taxon>Sphingobacteriia</taxon>
        <taxon>Sphingobacteriales</taxon>
        <taxon>Sphingobacteriaceae</taxon>
        <taxon>Arcticibacter</taxon>
    </lineage>
</organism>
<dbReference type="SUPFAM" id="SSF117070">
    <property type="entry name" value="LEA14-like"/>
    <property type="match status" value="1"/>
</dbReference>
<name>A0A2T0U316_9SPHI</name>
<dbReference type="AlphaFoldDB" id="A0A2T0U316"/>
<proteinExistence type="predicted"/>
<sequence>MKNVIYLFLLAFFVSSCGVNKQFKQTKAFEKCKYEIRSADSLYLANVNVLETFKSGNFDIVKSPRLVLALLRKNVPLEGNINLEIKNPTPDLAAIRQFEYKLLIKDQEIANGFVDQTINVPPNGGQTVVPIKISSNIYGFLSDSGTQRAILDFLDSNSSSKKSVLTIKIRPTIGLGNKAIKFPGYITINKEITRSILL</sequence>
<evidence type="ECO:0008006" key="3">
    <source>
        <dbReference type="Google" id="ProtNLM"/>
    </source>
</evidence>
<evidence type="ECO:0000313" key="2">
    <source>
        <dbReference type="Proteomes" id="UP000238034"/>
    </source>
</evidence>
<comment type="caution">
    <text evidence="1">The sequence shown here is derived from an EMBL/GenBank/DDBJ whole genome shotgun (WGS) entry which is preliminary data.</text>
</comment>
<dbReference type="EMBL" id="PVTH01000006">
    <property type="protein sequence ID" value="PRY52311.1"/>
    <property type="molecule type" value="Genomic_DNA"/>
</dbReference>
<dbReference type="Gene3D" id="2.60.40.1820">
    <property type="match status" value="1"/>
</dbReference>
<keyword evidence="2" id="KW-1185">Reference proteome</keyword>
<dbReference type="OrthoDB" id="704817at2"/>
<accession>A0A2T0U316</accession>
<reference evidence="1 2" key="1">
    <citation type="submission" date="2018-03" db="EMBL/GenBank/DDBJ databases">
        <title>Genomic Encyclopedia of Type Strains, Phase III (KMG-III): the genomes of soil and plant-associated and newly described type strains.</title>
        <authorList>
            <person name="Whitman W."/>
        </authorList>
    </citation>
    <scope>NUCLEOTIDE SEQUENCE [LARGE SCALE GENOMIC DNA]</scope>
    <source>
        <strain evidence="1 2">CGMCC 1.9313</strain>
    </source>
</reference>
<dbReference type="PROSITE" id="PS51257">
    <property type="entry name" value="PROKAR_LIPOPROTEIN"/>
    <property type="match status" value="1"/>
</dbReference>
<dbReference type="Proteomes" id="UP000238034">
    <property type="component" value="Unassembled WGS sequence"/>
</dbReference>